<dbReference type="Pfam" id="PF01381">
    <property type="entry name" value="HTH_3"/>
    <property type="match status" value="1"/>
</dbReference>
<dbReference type="Gene3D" id="1.10.260.40">
    <property type="entry name" value="lambda repressor-like DNA-binding domains"/>
    <property type="match status" value="1"/>
</dbReference>
<name>A0A429XG58_9RICK</name>
<comment type="caution">
    <text evidence="2">The sequence shown here is derived from an EMBL/GenBank/DDBJ whole genome shotgun (WGS) entry which is preliminary data.</text>
</comment>
<reference evidence="3" key="1">
    <citation type="submission" date="2018-11" db="EMBL/GenBank/DDBJ databases">
        <title>Phylogenetic, genomic, and biogeographic characterization of a novel and ubiquitous marine invertebrate-associated Rickettsiales parasite, Candidatus Marinoinvertebrata rohwerii, gen. nov., sp. nov.</title>
        <authorList>
            <person name="Klinges J.G."/>
            <person name="Rosales S.M."/>
            <person name="Mcminds R."/>
            <person name="Shaver E.C."/>
            <person name="Shantz A."/>
            <person name="Peters E.C."/>
            <person name="Burkepile D.E."/>
            <person name="Silliman B.R."/>
            <person name="Vega Thurber R.L."/>
        </authorList>
    </citation>
    <scope>NUCLEOTIDE SEQUENCE [LARGE SCALE GENOMIC DNA]</scope>
    <source>
        <strain evidence="3">a_cerv_44</strain>
    </source>
</reference>
<organism evidence="2 3">
    <name type="scientific">Candidatus Aquarickettsia rohweri</name>
    <dbReference type="NCBI Taxonomy" id="2602574"/>
    <lineage>
        <taxon>Bacteria</taxon>
        <taxon>Pseudomonadati</taxon>
        <taxon>Pseudomonadota</taxon>
        <taxon>Alphaproteobacteria</taxon>
        <taxon>Rickettsiales</taxon>
        <taxon>Candidatus Midichloriaceae</taxon>
        <taxon>Candidatus Aquarickettsia</taxon>
    </lineage>
</organism>
<dbReference type="SUPFAM" id="SSF47413">
    <property type="entry name" value="lambda repressor-like DNA-binding domains"/>
    <property type="match status" value="1"/>
</dbReference>
<gene>
    <name evidence="2" type="ORF">EIC27_04885</name>
</gene>
<dbReference type="SMART" id="SM00530">
    <property type="entry name" value="HTH_XRE"/>
    <property type="match status" value="1"/>
</dbReference>
<accession>A0A429XG58</accession>
<dbReference type="AlphaFoldDB" id="A0A429XG58"/>
<dbReference type="PROSITE" id="PS50943">
    <property type="entry name" value="HTH_CROC1"/>
    <property type="match status" value="1"/>
</dbReference>
<protein>
    <submittedName>
        <fullName evidence="2">XRE family transcriptional regulator</fullName>
    </submittedName>
</protein>
<dbReference type="EMBL" id="RXFM01000067">
    <property type="protein sequence ID" value="RST64172.1"/>
    <property type="molecule type" value="Genomic_DNA"/>
</dbReference>
<dbReference type="CDD" id="cd00093">
    <property type="entry name" value="HTH_XRE"/>
    <property type="match status" value="1"/>
</dbReference>
<proteinExistence type="predicted"/>
<keyword evidence="3" id="KW-1185">Reference proteome</keyword>
<dbReference type="OrthoDB" id="4419620at2"/>
<dbReference type="InterPro" id="IPR010982">
    <property type="entry name" value="Lambda_DNA-bd_dom_sf"/>
</dbReference>
<dbReference type="InterPro" id="IPR001387">
    <property type="entry name" value="Cro/C1-type_HTH"/>
</dbReference>
<evidence type="ECO:0000259" key="1">
    <source>
        <dbReference type="PROSITE" id="PS50943"/>
    </source>
</evidence>
<feature type="domain" description="HTH cro/C1-type" evidence="1">
    <location>
        <begin position="18"/>
        <end position="73"/>
    </location>
</feature>
<dbReference type="Proteomes" id="UP000279470">
    <property type="component" value="Unassembled WGS sequence"/>
</dbReference>
<sequence length="222" mass="25712">MSYMNKNGDQILISSAQVRAARGLLNWTQSELANRCNLTKATIANIENEKHHLTSKTANKIHNAFTNAKIEFLVNDGLRNKVDIIKTLDGKDGLLYLLNDIYESVKEVGGCIKVSGIEKNSINKLIEEEYISMHENRMEKVNNLSYKILTSNKDSNIDDKKYKEYRQIPAEYFFPLPIFIYDRKVAFVIFDPLRILLIENFHIFLVNSNQFDMIWDNLSKDI</sequence>
<evidence type="ECO:0000313" key="3">
    <source>
        <dbReference type="Proteomes" id="UP000279470"/>
    </source>
</evidence>
<evidence type="ECO:0000313" key="2">
    <source>
        <dbReference type="EMBL" id="RST64172.1"/>
    </source>
</evidence>
<dbReference type="GO" id="GO:0003677">
    <property type="term" value="F:DNA binding"/>
    <property type="evidence" value="ECO:0007669"/>
    <property type="project" value="InterPro"/>
</dbReference>